<protein>
    <submittedName>
        <fullName evidence="1">Uncharacterized protein</fullName>
    </submittedName>
</protein>
<dbReference type="HOGENOM" id="CLU_3145625_0_0_1"/>
<dbReference type="AlphaFoldDB" id="A0A0D3J271"/>
<reference evidence="2" key="1">
    <citation type="journal article" date="2013" name="Nature">
        <title>Pan genome of the phytoplankton Emiliania underpins its global distribution.</title>
        <authorList>
            <person name="Read B.A."/>
            <person name="Kegel J."/>
            <person name="Klute M.J."/>
            <person name="Kuo A."/>
            <person name="Lefebvre S.C."/>
            <person name="Maumus F."/>
            <person name="Mayer C."/>
            <person name="Miller J."/>
            <person name="Monier A."/>
            <person name="Salamov A."/>
            <person name="Young J."/>
            <person name="Aguilar M."/>
            <person name="Claverie J.M."/>
            <person name="Frickenhaus S."/>
            <person name="Gonzalez K."/>
            <person name="Herman E.K."/>
            <person name="Lin Y.C."/>
            <person name="Napier J."/>
            <person name="Ogata H."/>
            <person name="Sarno A.F."/>
            <person name="Shmutz J."/>
            <person name="Schroeder D."/>
            <person name="de Vargas C."/>
            <person name="Verret F."/>
            <person name="von Dassow P."/>
            <person name="Valentin K."/>
            <person name="Van de Peer Y."/>
            <person name="Wheeler G."/>
            <person name="Dacks J.B."/>
            <person name="Delwiche C.F."/>
            <person name="Dyhrman S.T."/>
            <person name="Glockner G."/>
            <person name="John U."/>
            <person name="Richards T."/>
            <person name="Worden A.Z."/>
            <person name="Zhang X."/>
            <person name="Grigoriev I.V."/>
            <person name="Allen A.E."/>
            <person name="Bidle K."/>
            <person name="Borodovsky M."/>
            <person name="Bowler C."/>
            <person name="Brownlee C."/>
            <person name="Cock J.M."/>
            <person name="Elias M."/>
            <person name="Gladyshev V.N."/>
            <person name="Groth M."/>
            <person name="Guda C."/>
            <person name="Hadaegh A."/>
            <person name="Iglesias-Rodriguez M.D."/>
            <person name="Jenkins J."/>
            <person name="Jones B.M."/>
            <person name="Lawson T."/>
            <person name="Leese F."/>
            <person name="Lindquist E."/>
            <person name="Lobanov A."/>
            <person name="Lomsadze A."/>
            <person name="Malik S.B."/>
            <person name="Marsh M.E."/>
            <person name="Mackinder L."/>
            <person name="Mock T."/>
            <person name="Mueller-Roeber B."/>
            <person name="Pagarete A."/>
            <person name="Parker M."/>
            <person name="Probert I."/>
            <person name="Quesneville H."/>
            <person name="Raines C."/>
            <person name="Rensing S.A."/>
            <person name="Riano-Pachon D.M."/>
            <person name="Richier S."/>
            <person name="Rokitta S."/>
            <person name="Shiraiwa Y."/>
            <person name="Soanes D.M."/>
            <person name="van der Giezen M."/>
            <person name="Wahlund T.M."/>
            <person name="Williams B."/>
            <person name="Wilson W."/>
            <person name="Wolfe G."/>
            <person name="Wurch L.L."/>
        </authorList>
    </citation>
    <scope>NUCLEOTIDE SEQUENCE</scope>
</reference>
<evidence type="ECO:0000313" key="2">
    <source>
        <dbReference type="Proteomes" id="UP000013827"/>
    </source>
</evidence>
<keyword evidence="2" id="KW-1185">Reference proteome</keyword>
<dbReference type="GeneID" id="17263754"/>
<reference evidence="1" key="2">
    <citation type="submission" date="2024-10" db="UniProtKB">
        <authorList>
            <consortium name="EnsemblProtists"/>
        </authorList>
    </citation>
    <scope>IDENTIFICATION</scope>
</reference>
<dbReference type="RefSeq" id="XP_005770035.1">
    <property type="nucleotide sequence ID" value="XM_005769978.1"/>
</dbReference>
<sequence length="49" mass="5446">MLCKSLAADSAISAFDMLAKVKAVKPYRLVAMDAPDPQNTKMGGRWRYE</sequence>
<dbReference type="KEGG" id="ehx:EMIHUDRAFT_243960"/>
<dbReference type="EnsemblProtists" id="EOD17606">
    <property type="protein sequence ID" value="EOD17606"/>
    <property type="gene ID" value="EMIHUDRAFT_243960"/>
</dbReference>
<proteinExistence type="predicted"/>
<dbReference type="PaxDb" id="2903-EOD17606"/>
<organism evidence="1 2">
    <name type="scientific">Emiliania huxleyi (strain CCMP1516)</name>
    <dbReference type="NCBI Taxonomy" id="280463"/>
    <lineage>
        <taxon>Eukaryota</taxon>
        <taxon>Haptista</taxon>
        <taxon>Haptophyta</taxon>
        <taxon>Prymnesiophyceae</taxon>
        <taxon>Isochrysidales</taxon>
        <taxon>Noelaerhabdaceae</taxon>
        <taxon>Emiliania</taxon>
    </lineage>
</organism>
<dbReference type="Proteomes" id="UP000013827">
    <property type="component" value="Unassembled WGS sequence"/>
</dbReference>
<evidence type="ECO:0000313" key="1">
    <source>
        <dbReference type="EnsemblProtists" id="EOD17606"/>
    </source>
</evidence>
<name>A0A0D3J271_EMIH1</name>
<accession>A0A0D3J271</accession>